<dbReference type="Gene3D" id="3.40.50.620">
    <property type="entry name" value="HUPs"/>
    <property type="match status" value="1"/>
</dbReference>
<dbReference type="RefSeq" id="WP_093560483.1">
    <property type="nucleotide sequence ID" value="NZ_FPBO01000048.1"/>
</dbReference>
<dbReference type="Proteomes" id="UP000199391">
    <property type="component" value="Unassembled WGS sequence"/>
</dbReference>
<accession>A0A1I7M1G6</accession>
<protein>
    <submittedName>
        <fullName evidence="3">Nucleotide-binding universal stress protein, UspA family</fullName>
    </submittedName>
</protein>
<dbReference type="STRING" id="1035707.SAMN05216552_10485"/>
<dbReference type="PRINTS" id="PR01438">
    <property type="entry name" value="UNVRSLSTRESS"/>
</dbReference>
<dbReference type="OrthoDB" id="5295044at2"/>
<organism evidence="3 4">
    <name type="scientific">Pseudoduganella namucuonensis</name>
    <dbReference type="NCBI Taxonomy" id="1035707"/>
    <lineage>
        <taxon>Bacteria</taxon>
        <taxon>Pseudomonadati</taxon>
        <taxon>Pseudomonadota</taxon>
        <taxon>Betaproteobacteria</taxon>
        <taxon>Burkholderiales</taxon>
        <taxon>Oxalobacteraceae</taxon>
        <taxon>Telluria group</taxon>
        <taxon>Pseudoduganella</taxon>
    </lineage>
</organism>
<keyword evidence="4" id="KW-1185">Reference proteome</keyword>
<evidence type="ECO:0000313" key="4">
    <source>
        <dbReference type="Proteomes" id="UP000199391"/>
    </source>
</evidence>
<dbReference type="CDD" id="cd00293">
    <property type="entry name" value="USP-like"/>
    <property type="match status" value="1"/>
</dbReference>
<dbReference type="EMBL" id="FPBO01000048">
    <property type="protein sequence ID" value="SFV15788.1"/>
    <property type="molecule type" value="Genomic_DNA"/>
</dbReference>
<dbReference type="AlphaFoldDB" id="A0A1I7M1G6"/>
<feature type="domain" description="UspA" evidence="2">
    <location>
        <begin position="1"/>
        <end position="147"/>
    </location>
</feature>
<proteinExistence type="inferred from homology"/>
<dbReference type="SUPFAM" id="SSF52402">
    <property type="entry name" value="Adenine nucleotide alpha hydrolases-like"/>
    <property type="match status" value="1"/>
</dbReference>
<evidence type="ECO:0000256" key="1">
    <source>
        <dbReference type="ARBA" id="ARBA00008791"/>
    </source>
</evidence>
<dbReference type="InterPro" id="IPR006016">
    <property type="entry name" value="UspA"/>
</dbReference>
<dbReference type="InterPro" id="IPR014729">
    <property type="entry name" value="Rossmann-like_a/b/a_fold"/>
</dbReference>
<comment type="similarity">
    <text evidence="1">Belongs to the universal stress protein A family.</text>
</comment>
<dbReference type="PANTHER" id="PTHR46268:SF15">
    <property type="entry name" value="UNIVERSAL STRESS PROTEIN HP_0031"/>
    <property type="match status" value="1"/>
</dbReference>
<dbReference type="PANTHER" id="PTHR46268">
    <property type="entry name" value="STRESS RESPONSE PROTEIN NHAX"/>
    <property type="match status" value="1"/>
</dbReference>
<evidence type="ECO:0000313" key="3">
    <source>
        <dbReference type="EMBL" id="SFV15788.1"/>
    </source>
</evidence>
<dbReference type="InterPro" id="IPR006015">
    <property type="entry name" value="Universal_stress_UspA"/>
</dbReference>
<evidence type="ECO:0000259" key="2">
    <source>
        <dbReference type="Pfam" id="PF00582"/>
    </source>
</evidence>
<sequence length="147" mass="15561">MFKNILFPTDGSELSVKATASVIELAKLHGARLVSVSVVQPFPFMPVGDSGMTITPEPAVYETQMRNIAQDNVNKVAAAASAAGVPFEGVTGVTASPYESIVETAEKHGCDLIVMASHGRKGLNKLFLGSETQKVLAHTKLPVLVLR</sequence>
<reference evidence="4" key="1">
    <citation type="submission" date="2016-10" db="EMBL/GenBank/DDBJ databases">
        <authorList>
            <person name="Varghese N."/>
            <person name="Submissions S."/>
        </authorList>
    </citation>
    <scope>NUCLEOTIDE SEQUENCE [LARGE SCALE GENOMIC DNA]</scope>
    <source>
        <strain evidence="4">CGMCC 1.11014</strain>
    </source>
</reference>
<name>A0A1I7M1G6_9BURK</name>
<dbReference type="Pfam" id="PF00582">
    <property type="entry name" value="Usp"/>
    <property type="match status" value="1"/>
</dbReference>
<gene>
    <name evidence="3" type="ORF">SAMN05216552_10485</name>
</gene>